<dbReference type="SUPFAM" id="SSF52540">
    <property type="entry name" value="P-loop containing nucleoside triphosphate hydrolases"/>
    <property type="match status" value="1"/>
</dbReference>
<gene>
    <name evidence="1" type="ORF">FSPOR_7926</name>
</gene>
<dbReference type="AlphaFoldDB" id="A0A395RWP2"/>
<keyword evidence="2" id="KW-1185">Reference proteome</keyword>
<proteinExistence type="predicted"/>
<dbReference type="Proteomes" id="UP000266152">
    <property type="component" value="Unassembled WGS sequence"/>
</dbReference>
<comment type="caution">
    <text evidence="1">The sequence shown here is derived from an EMBL/GenBank/DDBJ whole genome shotgun (WGS) entry which is preliminary data.</text>
</comment>
<dbReference type="InterPro" id="IPR027417">
    <property type="entry name" value="P-loop_NTPase"/>
</dbReference>
<evidence type="ECO:0000313" key="2">
    <source>
        <dbReference type="Proteomes" id="UP000266152"/>
    </source>
</evidence>
<dbReference type="STRING" id="5514.A0A395RWP2"/>
<accession>A0A395RWP2</accession>
<organism evidence="1 2">
    <name type="scientific">Fusarium sporotrichioides</name>
    <dbReference type="NCBI Taxonomy" id="5514"/>
    <lineage>
        <taxon>Eukaryota</taxon>
        <taxon>Fungi</taxon>
        <taxon>Dikarya</taxon>
        <taxon>Ascomycota</taxon>
        <taxon>Pezizomycotina</taxon>
        <taxon>Sordariomycetes</taxon>
        <taxon>Hypocreomycetidae</taxon>
        <taxon>Hypocreales</taxon>
        <taxon>Nectriaceae</taxon>
        <taxon>Fusarium</taxon>
    </lineage>
</organism>
<evidence type="ECO:0000313" key="1">
    <source>
        <dbReference type="EMBL" id="RGP64560.1"/>
    </source>
</evidence>
<evidence type="ECO:0008006" key="3">
    <source>
        <dbReference type="Google" id="ProtNLM"/>
    </source>
</evidence>
<dbReference type="EMBL" id="PXOF01000115">
    <property type="protein sequence ID" value="RGP64560.1"/>
    <property type="molecule type" value="Genomic_DNA"/>
</dbReference>
<name>A0A395RWP2_FUSSP</name>
<reference evidence="1 2" key="1">
    <citation type="journal article" date="2018" name="PLoS Pathog.">
        <title>Evolution of structural diversity of trichothecenes, a family of toxins produced by plant pathogenic and entomopathogenic fungi.</title>
        <authorList>
            <person name="Proctor R.H."/>
            <person name="McCormick S.P."/>
            <person name="Kim H.S."/>
            <person name="Cardoza R.E."/>
            <person name="Stanley A.M."/>
            <person name="Lindo L."/>
            <person name="Kelly A."/>
            <person name="Brown D.W."/>
            <person name="Lee T."/>
            <person name="Vaughan M.M."/>
            <person name="Alexander N.J."/>
            <person name="Busman M."/>
            <person name="Gutierrez S."/>
        </authorList>
    </citation>
    <scope>NUCLEOTIDE SEQUENCE [LARGE SCALE GENOMIC DNA]</scope>
    <source>
        <strain evidence="1 2">NRRL 3299</strain>
    </source>
</reference>
<protein>
    <recommendedName>
        <fullName evidence="3">SNF2 N-terminal domain-containing protein</fullName>
    </recommendedName>
</protein>
<sequence>MASSADSLPECSIPRAAESLNHLLDPEPLCSEAWDAQYKTTTSHELLNVDLNIPKLKEGRNLKPWQEIGAGKLADSCNFLLGGLVVGDETGLGKSLMALAAALHRRN</sequence>